<organism evidence="2">
    <name type="scientific">Steinernema carpocapsae</name>
    <name type="common">Entomopathogenic nematode</name>
    <dbReference type="NCBI Taxonomy" id="34508"/>
    <lineage>
        <taxon>Eukaryota</taxon>
        <taxon>Metazoa</taxon>
        <taxon>Ecdysozoa</taxon>
        <taxon>Nematoda</taxon>
        <taxon>Chromadorea</taxon>
        <taxon>Rhabditida</taxon>
        <taxon>Tylenchina</taxon>
        <taxon>Panagrolaimomorpha</taxon>
        <taxon>Strongyloidoidea</taxon>
        <taxon>Steinernematidae</taxon>
        <taxon>Steinernema</taxon>
    </lineage>
</organism>
<comment type="caution">
    <text evidence="2">The sequence shown here is derived from an EMBL/GenBank/DDBJ whole genome shotgun (WGS) entry which is preliminary data.</text>
</comment>
<gene>
    <name evidence="2" type="ORF">L596_006270</name>
</gene>
<feature type="region of interest" description="Disordered" evidence="1">
    <location>
        <begin position="24"/>
        <end position="81"/>
    </location>
</feature>
<evidence type="ECO:0000313" key="2">
    <source>
        <dbReference type="EMBL" id="TMS39794.1"/>
    </source>
</evidence>
<feature type="region of interest" description="Disordered" evidence="1">
    <location>
        <begin position="117"/>
        <end position="146"/>
    </location>
</feature>
<reference evidence="2" key="2">
    <citation type="journal article" date="2015" name="Genome Biol.">
        <title>Comparative genomics of Steinernema reveals deeply conserved gene regulatory networks.</title>
        <authorList>
            <person name="Dillman A.R."/>
            <person name="Macchietto M."/>
            <person name="Porter C.F."/>
            <person name="Rogers A."/>
            <person name="Williams B."/>
            <person name="Antoshechkin I."/>
            <person name="Lee M.M."/>
            <person name="Goodwin Z."/>
            <person name="Lu X."/>
            <person name="Lewis E.E."/>
            <person name="Goodrich-Blair H."/>
            <person name="Stock S.P."/>
            <person name="Adams B.J."/>
            <person name="Sternberg P.W."/>
            <person name="Mortazavi A."/>
        </authorList>
    </citation>
    <scope>NUCLEOTIDE SEQUENCE [LARGE SCALE GENOMIC DNA]</scope>
    <source>
        <strain evidence="2">ALL</strain>
    </source>
</reference>
<sequence>MTRSKAQGNLAQLWSGLMPKRCSKRMSKVSPKPLAVDPKQNLRNLKKALHHHPDSAPKRRVGPIPGLRPLTFPTDRRPEAPDPIQLFLSNLTSPQMPSISKWLLRRIDVVLHPLAPDAPRPTTVASKTGLTSANLKRNPTLSRIEI</sequence>
<name>A0A4U8V3D1_STECR</name>
<dbReference type="AlphaFoldDB" id="A0A4U8V3D1"/>
<reference evidence="2" key="1">
    <citation type="submission" date="2013-11" db="EMBL/GenBank/DDBJ databases">
        <authorList>
            <person name="Sternberg P."/>
            <person name="Dillman A."/>
            <person name="Macchietto M."/>
        </authorList>
    </citation>
    <scope>NUCLEOTIDE SEQUENCE</scope>
    <source>
        <strain evidence="2">ALL</strain>
    </source>
</reference>
<accession>A0A4U8V3D1</accession>
<feature type="compositionally biased region" description="Polar residues" evidence="1">
    <location>
        <begin position="123"/>
        <end position="146"/>
    </location>
</feature>
<reference evidence="2" key="3">
    <citation type="journal article" date="2019" name="G3 (Bethesda)">
        <title>Hybrid Assembly of the Genome of the Entomopathogenic Nematode Steinernema carpocapsae Identifies the X-Chromosome.</title>
        <authorList>
            <person name="Serra L."/>
            <person name="Macchietto M."/>
            <person name="Macias-Munoz A."/>
            <person name="McGill C.J."/>
            <person name="Rodriguez I.M."/>
            <person name="Rodriguez B."/>
            <person name="Murad R."/>
            <person name="Mortazavi A."/>
        </authorList>
    </citation>
    <scope>NUCLEOTIDE SEQUENCE [LARGE SCALE GENOMIC DNA]</scope>
    <source>
        <strain evidence="2">ALL</strain>
    </source>
</reference>
<protein>
    <submittedName>
        <fullName evidence="2">Uncharacterized protein</fullName>
    </submittedName>
</protein>
<evidence type="ECO:0000256" key="1">
    <source>
        <dbReference type="SAM" id="MobiDB-lite"/>
    </source>
</evidence>
<dbReference type="EMBL" id="AZBU02000001">
    <property type="protein sequence ID" value="TMS39794.1"/>
    <property type="molecule type" value="Genomic_DNA"/>
</dbReference>
<proteinExistence type="predicted"/>